<dbReference type="EMBL" id="CAAALY010279773">
    <property type="protein sequence ID" value="VEL43229.1"/>
    <property type="molecule type" value="Genomic_DNA"/>
</dbReference>
<organism evidence="1 2">
    <name type="scientific">Protopolystoma xenopodis</name>
    <dbReference type="NCBI Taxonomy" id="117903"/>
    <lineage>
        <taxon>Eukaryota</taxon>
        <taxon>Metazoa</taxon>
        <taxon>Spiralia</taxon>
        <taxon>Lophotrochozoa</taxon>
        <taxon>Platyhelminthes</taxon>
        <taxon>Monogenea</taxon>
        <taxon>Polyopisthocotylea</taxon>
        <taxon>Polystomatidea</taxon>
        <taxon>Polystomatidae</taxon>
        <taxon>Protopolystoma</taxon>
    </lineage>
</organism>
<dbReference type="OrthoDB" id="6236709at2759"/>
<comment type="caution">
    <text evidence="1">The sequence shown here is derived from an EMBL/GenBank/DDBJ whole genome shotgun (WGS) entry which is preliminary data.</text>
</comment>
<gene>
    <name evidence="1" type="ORF">PXEA_LOCUS36669</name>
</gene>
<dbReference type="Proteomes" id="UP000784294">
    <property type="component" value="Unassembled WGS sequence"/>
</dbReference>
<dbReference type="AlphaFoldDB" id="A0A448XRM0"/>
<sequence>MDTEKSELAEHIAQTEHEINWKATGRRAPYGDNTRKRKIREAVDILAE</sequence>
<reference evidence="1" key="1">
    <citation type="submission" date="2018-11" db="EMBL/GenBank/DDBJ databases">
        <authorList>
            <consortium name="Pathogen Informatics"/>
        </authorList>
    </citation>
    <scope>NUCLEOTIDE SEQUENCE</scope>
</reference>
<accession>A0A448XRM0</accession>
<evidence type="ECO:0000313" key="1">
    <source>
        <dbReference type="EMBL" id="VEL43229.1"/>
    </source>
</evidence>
<evidence type="ECO:0000313" key="2">
    <source>
        <dbReference type="Proteomes" id="UP000784294"/>
    </source>
</evidence>
<proteinExistence type="predicted"/>
<feature type="non-terminal residue" evidence="1">
    <location>
        <position position="48"/>
    </location>
</feature>
<protein>
    <submittedName>
        <fullName evidence="1">Uncharacterized protein</fullName>
    </submittedName>
</protein>
<keyword evidence="2" id="KW-1185">Reference proteome</keyword>
<name>A0A448XRM0_9PLAT</name>